<evidence type="ECO:0000256" key="5">
    <source>
        <dbReference type="PROSITE-ProRule" id="PRU00221"/>
    </source>
</evidence>
<dbReference type="PANTHER" id="PTHR19932:SF10">
    <property type="entry name" value="WD REPEAT AND HMG-BOX DNA-BINDING PROTEIN 1"/>
    <property type="match status" value="1"/>
</dbReference>
<dbReference type="GO" id="GO:0000278">
    <property type="term" value="P:mitotic cell cycle"/>
    <property type="evidence" value="ECO:0007669"/>
    <property type="project" value="TreeGrafter"/>
</dbReference>
<dbReference type="InterPro" id="IPR015943">
    <property type="entry name" value="WD40/YVTN_repeat-like_dom_sf"/>
</dbReference>
<dbReference type="AlphaFoldDB" id="A0A6A6TL97"/>
<sequence>MALQQRLRGRQAHTPGATFAAYTPNGKKLITVGVDNFCRIFSTGSDDEPVTVDDCQENNTAVVAGNDFFIAGSEDGTVSKYSLSDHKLEDIIVRTSLPVRDLALSPDGNWVAVASDELAVKVVNTKDMTQVQYLREQPRAVKHVAFDNSGSRLAVSCTDGNIYMYSLSSEDPDMLKKVDGMIRSLESDAEASSRVLWHPDGRAFATPTAGREIQVMSFSDWERQKTFKTGHSADITSAAWSPNGALLATTSSDLNLCLWDSQTQKLLKKYDDLKATILALAWHPTENILSYTNNDGELFIHTGIVPAEHSTLLQKPLQPAPFFHDPSEGRAGNAVNLTNGTKLDLPERQVRRAGTPDSLDDILGPDGLSDDGMDGFVVDDDGAGYAAAINGHGKRTNGHLGALQSPSGKRRAYGSSATFKPQAHESFQPGSTPWRGNRRYLCLNLAGFVWTVSQESSHHTVTVEFYDREFHRDFHFTDPFMYDKACLNDNGTLFSCQPHDSNPAMIYYRPHETWTTRTDWRTNLPVGESITAIALSSSYIVVTTSTNYVRIYTLFGIPLRVYRTKASPAVTCAAWRNYILTIGNGPVAGDGTCQLLYTIENVARDEIHQSEDIVALTPNSTLSSVFFSDEGDPYIYDSTGVLLTLIHWRTPGQARWVPMLDTALLSRLSSGQKQESYWPVAVSNRKFHCIILKGQDKYPYFPRPILSEFDFQMPLTSARSGKKANGGAKDADAMSDDEDGGPAEGETQSEQSRLEHALLLSSTLHAQLKSNLTHPTASPSTHQLSLLADLEVQINRTLLQLLGHECLAGEDRGMKALEIVGLFKDEDEQGRAKGKMLDLASKVATRYGREVLGAKIREVAERRMAGVGGAEEDE</sequence>
<dbReference type="SMART" id="SM00320">
    <property type="entry name" value="WD40"/>
    <property type="match status" value="7"/>
</dbReference>
<dbReference type="InterPro" id="IPR057646">
    <property type="entry name" value="WD40_WDHD1_1st"/>
</dbReference>
<dbReference type="InterPro" id="IPR022100">
    <property type="entry name" value="WDHD1/CFT4_beta-prop_2nd"/>
</dbReference>
<dbReference type="GO" id="GO:0003682">
    <property type="term" value="F:chromatin binding"/>
    <property type="evidence" value="ECO:0007669"/>
    <property type="project" value="TreeGrafter"/>
</dbReference>
<feature type="domain" description="WDHD1/CFT4 helical bundle" evidence="8">
    <location>
        <begin position="753"/>
        <end position="865"/>
    </location>
</feature>
<dbReference type="PROSITE" id="PS50294">
    <property type="entry name" value="WD_REPEATS_REGION"/>
    <property type="match status" value="1"/>
</dbReference>
<evidence type="ECO:0000313" key="11">
    <source>
        <dbReference type="Proteomes" id="UP000799324"/>
    </source>
</evidence>
<dbReference type="SUPFAM" id="SSF50978">
    <property type="entry name" value="WD40 repeat-like"/>
    <property type="match status" value="1"/>
</dbReference>
<comment type="subcellular location">
    <subcellularLocation>
        <location evidence="1">Nucleus</location>
    </subcellularLocation>
</comment>
<feature type="region of interest" description="Disordered" evidence="6">
    <location>
        <begin position="718"/>
        <end position="752"/>
    </location>
</feature>
<keyword evidence="4" id="KW-0539">Nucleus</keyword>
<gene>
    <name evidence="10" type="ORF">K491DRAFT_648622</name>
</gene>
<dbReference type="Proteomes" id="UP000799324">
    <property type="component" value="Unassembled WGS sequence"/>
</dbReference>
<evidence type="ECO:0000256" key="2">
    <source>
        <dbReference type="ARBA" id="ARBA00022574"/>
    </source>
</evidence>
<feature type="domain" description="WDHD1 first WD40" evidence="9">
    <location>
        <begin position="10"/>
        <end position="298"/>
    </location>
</feature>
<dbReference type="InterPro" id="IPR001680">
    <property type="entry name" value="WD40_rpt"/>
</dbReference>
<dbReference type="PROSITE" id="PS50082">
    <property type="entry name" value="WD_REPEATS_2"/>
    <property type="match status" value="1"/>
</dbReference>
<evidence type="ECO:0000256" key="1">
    <source>
        <dbReference type="ARBA" id="ARBA00004123"/>
    </source>
</evidence>
<keyword evidence="11" id="KW-1185">Reference proteome</keyword>
<dbReference type="Pfam" id="PF20946">
    <property type="entry name" value="Ctf4_C"/>
    <property type="match status" value="1"/>
</dbReference>
<protein>
    <submittedName>
        <fullName evidence="10">Chromosome segregation protein-like protein</fullName>
    </submittedName>
</protein>
<dbReference type="OrthoDB" id="427368at2759"/>
<dbReference type="GO" id="GO:0006281">
    <property type="term" value="P:DNA repair"/>
    <property type="evidence" value="ECO:0007669"/>
    <property type="project" value="TreeGrafter"/>
</dbReference>
<dbReference type="GO" id="GO:0006261">
    <property type="term" value="P:DNA-templated DNA replication"/>
    <property type="evidence" value="ECO:0007669"/>
    <property type="project" value="TreeGrafter"/>
</dbReference>
<accession>A0A6A6TL97</accession>
<keyword evidence="2 5" id="KW-0853">WD repeat</keyword>
<dbReference type="InterPro" id="IPR048591">
    <property type="entry name" value="WDHD1/CFT4_hel"/>
</dbReference>
<evidence type="ECO:0000259" key="7">
    <source>
        <dbReference type="Pfam" id="PF12341"/>
    </source>
</evidence>
<evidence type="ECO:0000259" key="8">
    <source>
        <dbReference type="Pfam" id="PF20946"/>
    </source>
</evidence>
<evidence type="ECO:0000256" key="4">
    <source>
        <dbReference type="ARBA" id="ARBA00023242"/>
    </source>
</evidence>
<proteinExistence type="predicted"/>
<evidence type="ECO:0000259" key="9">
    <source>
        <dbReference type="Pfam" id="PF24817"/>
    </source>
</evidence>
<dbReference type="EMBL" id="MU004297">
    <property type="protein sequence ID" value="KAF2660849.1"/>
    <property type="molecule type" value="Genomic_DNA"/>
</dbReference>
<evidence type="ECO:0000256" key="3">
    <source>
        <dbReference type="ARBA" id="ARBA00022737"/>
    </source>
</evidence>
<evidence type="ECO:0000313" key="10">
    <source>
        <dbReference type="EMBL" id="KAF2660849.1"/>
    </source>
</evidence>
<name>A0A6A6TL97_9PLEO</name>
<dbReference type="GO" id="GO:0043596">
    <property type="term" value="C:nuclear replication fork"/>
    <property type="evidence" value="ECO:0007669"/>
    <property type="project" value="TreeGrafter"/>
</dbReference>
<feature type="domain" description="WDHD1/CFT4 second beta-propeller" evidence="7">
    <location>
        <begin position="425"/>
        <end position="715"/>
    </location>
</feature>
<organism evidence="10 11">
    <name type="scientific">Lophiostoma macrostomum CBS 122681</name>
    <dbReference type="NCBI Taxonomy" id="1314788"/>
    <lineage>
        <taxon>Eukaryota</taxon>
        <taxon>Fungi</taxon>
        <taxon>Dikarya</taxon>
        <taxon>Ascomycota</taxon>
        <taxon>Pezizomycotina</taxon>
        <taxon>Dothideomycetes</taxon>
        <taxon>Pleosporomycetidae</taxon>
        <taxon>Pleosporales</taxon>
        <taxon>Lophiostomataceae</taxon>
        <taxon>Lophiostoma</taxon>
    </lineage>
</organism>
<keyword evidence="3" id="KW-0677">Repeat</keyword>
<dbReference type="Gene3D" id="2.130.10.10">
    <property type="entry name" value="YVTN repeat-like/Quinoprotein amine dehydrogenase"/>
    <property type="match status" value="2"/>
</dbReference>
<dbReference type="InterPro" id="IPR036322">
    <property type="entry name" value="WD40_repeat_dom_sf"/>
</dbReference>
<feature type="region of interest" description="Disordered" evidence="6">
    <location>
        <begin position="397"/>
        <end position="431"/>
    </location>
</feature>
<dbReference type="PANTHER" id="PTHR19932">
    <property type="entry name" value="WD REPEAT AND HMG-BOX DNA BINDING PROTEIN"/>
    <property type="match status" value="1"/>
</dbReference>
<dbReference type="Pfam" id="PF12341">
    <property type="entry name" value="Mcl1_mid"/>
    <property type="match status" value="1"/>
</dbReference>
<feature type="repeat" description="WD" evidence="5">
    <location>
        <begin position="228"/>
        <end position="269"/>
    </location>
</feature>
<evidence type="ECO:0000256" key="6">
    <source>
        <dbReference type="SAM" id="MobiDB-lite"/>
    </source>
</evidence>
<reference evidence="10" key="1">
    <citation type="journal article" date="2020" name="Stud. Mycol.">
        <title>101 Dothideomycetes genomes: a test case for predicting lifestyles and emergence of pathogens.</title>
        <authorList>
            <person name="Haridas S."/>
            <person name="Albert R."/>
            <person name="Binder M."/>
            <person name="Bloem J."/>
            <person name="Labutti K."/>
            <person name="Salamov A."/>
            <person name="Andreopoulos B."/>
            <person name="Baker S."/>
            <person name="Barry K."/>
            <person name="Bills G."/>
            <person name="Bluhm B."/>
            <person name="Cannon C."/>
            <person name="Castanera R."/>
            <person name="Culley D."/>
            <person name="Daum C."/>
            <person name="Ezra D."/>
            <person name="Gonzalez J."/>
            <person name="Henrissat B."/>
            <person name="Kuo A."/>
            <person name="Liang C."/>
            <person name="Lipzen A."/>
            <person name="Lutzoni F."/>
            <person name="Magnuson J."/>
            <person name="Mondo S."/>
            <person name="Nolan M."/>
            <person name="Ohm R."/>
            <person name="Pangilinan J."/>
            <person name="Park H.-J."/>
            <person name="Ramirez L."/>
            <person name="Alfaro M."/>
            <person name="Sun H."/>
            <person name="Tritt A."/>
            <person name="Yoshinaga Y."/>
            <person name="Zwiers L.-H."/>
            <person name="Turgeon B."/>
            <person name="Goodwin S."/>
            <person name="Spatafora J."/>
            <person name="Crous P."/>
            <person name="Grigoriev I."/>
        </authorList>
    </citation>
    <scope>NUCLEOTIDE SEQUENCE</scope>
    <source>
        <strain evidence="10">CBS 122681</strain>
    </source>
</reference>
<dbReference type="Pfam" id="PF24817">
    <property type="entry name" value="WD40_WDHD1_1st"/>
    <property type="match status" value="1"/>
</dbReference>